<reference evidence="1" key="1">
    <citation type="submission" date="2022-12" db="EMBL/GenBank/DDBJ databases">
        <authorList>
            <person name="Alioto T."/>
            <person name="Alioto T."/>
            <person name="Gomez Garrido J."/>
        </authorList>
    </citation>
    <scope>NUCLEOTIDE SEQUENCE</scope>
</reference>
<name>A0AA35KNV6_9SAUR</name>
<dbReference type="EMBL" id="OX395133">
    <property type="protein sequence ID" value="CAI5781622.1"/>
    <property type="molecule type" value="Genomic_DNA"/>
</dbReference>
<dbReference type="AlphaFoldDB" id="A0AA35KNV6"/>
<protein>
    <submittedName>
        <fullName evidence="1">Uncharacterized protein</fullName>
    </submittedName>
</protein>
<evidence type="ECO:0000313" key="1">
    <source>
        <dbReference type="EMBL" id="CAI5781622.1"/>
    </source>
</evidence>
<dbReference type="Proteomes" id="UP001178461">
    <property type="component" value="Chromosome 8"/>
</dbReference>
<evidence type="ECO:0000313" key="2">
    <source>
        <dbReference type="Proteomes" id="UP001178461"/>
    </source>
</evidence>
<keyword evidence="2" id="KW-1185">Reference proteome</keyword>
<organism evidence="1 2">
    <name type="scientific">Podarcis lilfordi</name>
    <name type="common">Lilford's wall lizard</name>
    <dbReference type="NCBI Taxonomy" id="74358"/>
    <lineage>
        <taxon>Eukaryota</taxon>
        <taxon>Metazoa</taxon>
        <taxon>Chordata</taxon>
        <taxon>Craniata</taxon>
        <taxon>Vertebrata</taxon>
        <taxon>Euteleostomi</taxon>
        <taxon>Lepidosauria</taxon>
        <taxon>Squamata</taxon>
        <taxon>Bifurcata</taxon>
        <taxon>Unidentata</taxon>
        <taxon>Episquamata</taxon>
        <taxon>Laterata</taxon>
        <taxon>Lacertibaenia</taxon>
        <taxon>Lacertidae</taxon>
        <taxon>Podarcis</taxon>
    </lineage>
</organism>
<gene>
    <name evidence="1" type="ORF">PODLI_1B036603</name>
</gene>
<proteinExistence type="predicted"/>
<sequence>MACLIGVSCVCDWQCLDQIGCLFFEERSPALRSKRSISCGERNIPRALGALLSGYEGWITPGDEDKEAEQQRSRYLVPPHHGSSVVAKC</sequence>
<accession>A0AA35KNV6</accession>